<protein>
    <submittedName>
        <fullName evidence="3">Uncharacterized protein</fullName>
    </submittedName>
</protein>
<organism evidence="3">
    <name type="scientific">Alexandrium andersonii</name>
    <dbReference type="NCBI Taxonomy" id="327968"/>
    <lineage>
        <taxon>Eukaryota</taxon>
        <taxon>Sar</taxon>
        <taxon>Alveolata</taxon>
        <taxon>Dinophyceae</taxon>
        <taxon>Gonyaulacales</taxon>
        <taxon>Pyrocystaceae</taxon>
        <taxon>Alexandrium</taxon>
    </lineage>
</organism>
<evidence type="ECO:0000256" key="1">
    <source>
        <dbReference type="SAM" id="MobiDB-lite"/>
    </source>
</evidence>
<accession>A0A7S2IXX2</accession>
<sequence>MLARGGLHVTLFFCVVIVLQVLVGTPENPWLFACLRDLLDSYPSARDVIALLLCLDLLALLALQGQSMQTDHVGGLKRRRPSLRTRTLLWFRAKLWALKGSRVRGFRRRHPDSIAVEVPPKSVEAPDNDTTSTVANSAPGSPESSWSNMSRQTSPAMSRQTSPLRLPEVFEEESLHC</sequence>
<evidence type="ECO:0000256" key="2">
    <source>
        <dbReference type="SAM" id="Phobius"/>
    </source>
</evidence>
<feature type="transmembrane region" description="Helical" evidence="2">
    <location>
        <begin position="7"/>
        <end position="25"/>
    </location>
</feature>
<feature type="transmembrane region" description="Helical" evidence="2">
    <location>
        <begin position="45"/>
        <end position="63"/>
    </location>
</feature>
<feature type="region of interest" description="Disordered" evidence="1">
    <location>
        <begin position="117"/>
        <end position="177"/>
    </location>
</feature>
<proteinExistence type="predicted"/>
<dbReference type="AlphaFoldDB" id="A0A7S2IXX2"/>
<keyword evidence="2" id="KW-1133">Transmembrane helix</keyword>
<gene>
    <name evidence="3" type="ORF">AAND1436_LOCUS44906</name>
</gene>
<evidence type="ECO:0000313" key="3">
    <source>
        <dbReference type="EMBL" id="CAD9531578.1"/>
    </source>
</evidence>
<keyword evidence="2" id="KW-0472">Membrane</keyword>
<dbReference type="EMBL" id="HBGQ01094098">
    <property type="protein sequence ID" value="CAD9531578.1"/>
    <property type="molecule type" value="Transcribed_RNA"/>
</dbReference>
<name>A0A7S2IXX2_9DINO</name>
<reference evidence="3" key="1">
    <citation type="submission" date="2021-01" db="EMBL/GenBank/DDBJ databases">
        <authorList>
            <person name="Corre E."/>
            <person name="Pelletier E."/>
            <person name="Niang G."/>
            <person name="Scheremetjew M."/>
            <person name="Finn R."/>
            <person name="Kale V."/>
            <person name="Holt S."/>
            <person name="Cochrane G."/>
            <person name="Meng A."/>
            <person name="Brown T."/>
            <person name="Cohen L."/>
        </authorList>
    </citation>
    <scope>NUCLEOTIDE SEQUENCE</scope>
    <source>
        <strain evidence="3">CCMP2222</strain>
    </source>
</reference>
<keyword evidence="2" id="KW-0812">Transmembrane</keyword>
<feature type="compositionally biased region" description="Polar residues" evidence="1">
    <location>
        <begin position="128"/>
        <end position="163"/>
    </location>
</feature>